<feature type="domain" description="TadE-like" evidence="2">
    <location>
        <begin position="31"/>
        <end position="73"/>
    </location>
</feature>
<sequence length="234" mass="25400">MGRGDDPVRGAAVAAPVDRPVLRRLWRETGGQSMLETIVVLPVILLLLLMVMQVAFAYNAKQLADYAAYCAARVAAVRGPGAEAEIQRAAALALTGVPEPLGGEYFRVRNHFRISENSFRPVQPQLSPEGDMSGWLRRFAAANLRVLVENVRVSGDGSGRSVTVEVAYLFNCLLLPLGTATPGPVSEFLSRLERDRPGLASIYADIRSTHLRRNIIIRGRATLDHWAGNGGDGQ</sequence>
<dbReference type="InterPro" id="IPR012495">
    <property type="entry name" value="TadE-like_dom"/>
</dbReference>
<proteinExistence type="predicted"/>
<keyword evidence="1" id="KW-0472">Membrane</keyword>
<dbReference type="EMBL" id="DSBX01000105">
    <property type="protein sequence ID" value="HDQ99183.1"/>
    <property type="molecule type" value="Genomic_DNA"/>
</dbReference>
<dbReference type="Proteomes" id="UP000885672">
    <property type="component" value="Unassembled WGS sequence"/>
</dbReference>
<protein>
    <recommendedName>
        <fullName evidence="2">TadE-like domain-containing protein</fullName>
    </recommendedName>
</protein>
<evidence type="ECO:0000313" key="3">
    <source>
        <dbReference type="EMBL" id="HDQ99183.1"/>
    </source>
</evidence>
<organism evidence="3">
    <name type="scientific">candidate division WOR-3 bacterium</name>
    <dbReference type="NCBI Taxonomy" id="2052148"/>
    <lineage>
        <taxon>Bacteria</taxon>
        <taxon>Bacteria division WOR-3</taxon>
    </lineage>
</organism>
<accession>A0A7V0T585</accession>
<evidence type="ECO:0000256" key="1">
    <source>
        <dbReference type="SAM" id="Phobius"/>
    </source>
</evidence>
<name>A0A7V0T585_UNCW3</name>
<gene>
    <name evidence="3" type="ORF">ENN51_02705</name>
</gene>
<dbReference type="AlphaFoldDB" id="A0A7V0T585"/>
<comment type="caution">
    <text evidence="3">The sequence shown here is derived from an EMBL/GenBank/DDBJ whole genome shotgun (WGS) entry which is preliminary data.</text>
</comment>
<dbReference type="Pfam" id="PF07811">
    <property type="entry name" value="TadE"/>
    <property type="match status" value="1"/>
</dbReference>
<keyword evidence="1" id="KW-0812">Transmembrane</keyword>
<evidence type="ECO:0000259" key="2">
    <source>
        <dbReference type="Pfam" id="PF07811"/>
    </source>
</evidence>
<reference evidence="3" key="1">
    <citation type="journal article" date="2020" name="mSystems">
        <title>Genome- and Community-Level Interaction Insights into Carbon Utilization and Element Cycling Functions of Hydrothermarchaeota in Hydrothermal Sediment.</title>
        <authorList>
            <person name="Zhou Z."/>
            <person name="Liu Y."/>
            <person name="Xu W."/>
            <person name="Pan J."/>
            <person name="Luo Z.H."/>
            <person name="Li M."/>
        </authorList>
    </citation>
    <scope>NUCLEOTIDE SEQUENCE [LARGE SCALE GENOMIC DNA]</scope>
    <source>
        <strain evidence="3">SpSt-1182</strain>
    </source>
</reference>
<keyword evidence="1" id="KW-1133">Transmembrane helix</keyword>
<feature type="transmembrane region" description="Helical" evidence="1">
    <location>
        <begin position="38"/>
        <end position="58"/>
    </location>
</feature>